<dbReference type="EMBL" id="JAHWGI010001316">
    <property type="protein sequence ID" value="KAK3928105.1"/>
    <property type="molecule type" value="Genomic_DNA"/>
</dbReference>
<sequence>MMAVFMVNICKFDGCGIIFQGLGDLIQHIEESHIDDDPSVIEKQEEQHPVSLPLSYVLRFFTDAARKEFPDVKPKIKSISQSNPNQTVGPKTAHPPTNKTVSTNLVQRNFSPAGSDIEEDEAMTDSDSNDSWTTSEEFSSEYILRYGSRCITSSPTNPNQMPEKPFACPVPGCKKRYKNVNGIKYHSKNGHKNDGKIRKAFKCHCGKSYKTTQGLKMHTATNHSGANLTTITTQMGEILQIPSREVAAALSPLRTVTLKPLVTTSGLNVSALSGALGLPVKALQGVVLSAKAAQHATQLKGTVIDANSFNLAAALASKKVSAASVGQTKSRSQSASSTKPSGLFINTINITQQSSKVSAVSESASSGILTPATSPQTPPLTPDSQTTAKLIMSIPSQQMVTLPLTPVSPATTPPLGLESMDALDSVEGIE</sequence>
<proteinExistence type="predicted"/>
<name>A0AAE1HVD5_9NEOP</name>
<reference evidence="8" key="2">
    <citation type="journal article" date="2023" name="BMC Genomics">
        <title>Pest status, molecular evolution, and epigenetic factors derived from the genome assembly of Frankliniella fusca, a thysanopteran phytovirus vector.</title>
        <authorList>
            <person name="Catto M.A."/>
            <person name="Labadie P.E."/>
            <person name="Jacobson A.L."/>
            <person name="Kennedy G.G."/>
            <person name="Srinivasan R."/>
            <person name="Hunt B.G."/>
        </authorList>
    </citation>
    <scope>NUCLEOTIDE SEQUENCE</scope>
    <source>
        <strain evidence="8">PL_HMW_Pooled</strain>
    </source>
</reference>
<dbReference type="InterPro" id="IPR013087">
    <property type="entry name" value="Znf_C2H2_type"/>
</dbReference>
<evidence type="ECO:0000256" key="5">
    <source>
        <dbReference type="PROSITE-ProRule" id="PRU00042"/>
    </source>
</evidence>
<evidence type="ECO:0000259" key="7">
    <source>
        <dbReference type="PROSITE" id="PS50157"/>
    </source>
</evidence>
<dbReference type="InterPro" id="IPR036236">
    <property type="entry name" value="Znf_C2H2_sf"/>
</dbReference>
<evidence type="ECO:0000256" key="2">
    <source>
        <dbReference type="ARBA" id="ARBA00022737"/>
    </source>
</evidence>
<dbReference type="PANTHER" id="PTHR23057:SF0">
    <property type="entry name" value="JUXTAPOSED WITH ANOTHER ZINC FINGER PROTEIN 1"/>
    <property type="match status" value="1"/>
</dbReference>
<keyword evidence="9" id="KW-1185">Reference proteome</keyword>
<dbReference type="AlphaFoldDB" id="A0AAE1HVD5"/>
<evidence type="ECO:0000256" key="4">
    <source>
        <dbReference type="ARBA" id="ARBA00022833"/>
    </source>
</evidence>
<keyword evidence="1" id="KW-0479">Metal-binding</keyword>
<dbReference type="PROSITE" id="PS00028">
    <property type="entry name" value="ZINC_FINGER_C2H2_1"/>
    <property type="match status" value="2"/>
</dbReference>
<dbReference type="SMART" id="SM00355">
    <property type="entry name" value="ZnF_C2H2"/>
    <property type="match status" value="3"/>
</dbReference>
<evidence type="ECO:0000313" key="9">
    <source>
        <dbReference type="Proteomes" id="UP001219518"/>
    </source>
</evidence>
<protein>
    <submittedName>
        <fullName evidence="8">Juxtaposed with another zinc finger protein 1</fullName>
    </submittedName>
</protein>
<evidence type="ECO:0000313" key="8">
    <source>
        <dbReference type="EMBL" id="KAK3928105.1"/>
    </source>
</evidence>
<dbReference type="Proteomes" id="UP001219518">
    <property type="component" value="Unassembled WGS sequence"/>
</dbReference>
<keyword evidence="3 5" id="KW-0863">Zinc-finger</keyword>
<accession>A0AAE1HVD5</accession>
<keyword evidence="2" id="KW-0677">Repeat</keyword>
<feature type="compositionally biased region" description="Polar residues" evidence="6">
    <location>
        <begin position="78"/>
        <end position="112"/>
    </location>
</feature>
<comment type="caution">
    <text evidence="8">The sequence shown here is derived from an EMBL/GenBank/DDBJ whole genome shotgun (WGS) entry which is preliminary data.</text>
</comment>
<dbReference type="InterPro" id="IPR051580">
    <property type="entry name" value="ZnF-Chromatin_assoc"/>
</dbReference>
<feature type="region of interest" description="Disordered" evidence="6">
    <location>
        <begin position="405"/>
        <end position="430"/>
    </location>
</feature>
<dbReference type="GO" id="GO:0005634">
    <property type="term" value="C:nucleus"/>
    <property type="evidence" value="ECO:0007669"/>
    <property type="project" value="TreeGrafter"/>
</dbReference>
<gene>
    <name evidence="8" type="ORF">KUF71_016454</name>
</gene>
<dbReference type="GO" id="GO:0008270">
    <property type="term" value="F:zinc ion binding"/>
    <property type="evidence" value="ECO:0007669"/>
    <property type="project" value="UniProtKB-KW"/>
</dbReference>
<feature type="region of interest" description="Disordered" evidence="6">
    <location>
        <begin position="75"/>
        <end position="134"/>
    </location>
</feature>
<evidence type="ECO:0000256" key="3">
    <source>
        <dbReference type="ARBA" id="ARBA00022771"/>
    </source>
</evidence>
<organism evidence="8 9">
    <name type="scientific">Frankliniella fusca</name>
    <dbReference type="NCBI Taxonomy" id="407009"/>
    <lineage>
        <taxon>Eukaryota</taxon>
        <taxon>Metazoa</taxon>
        <taxon>Ecdysozoa</taxon>
        <taxon>Arthropoda</taxon>
        <taxon>Hexapoda</taxon>
        <taxon>Insecta</taxon>
        <taxon>Pterygota</taxon>
        <taxon>Neoptera</taxon>
        <taxon>Paraneoptera</taxon>
        <taxon>Thysanoptera</taxon>
        <taxon>Terebrantia</taxon>
        <taxon>Thripoidea</taxon>
        <taxon>Thripidae</taxon>
        <taxon>Frankliniella</taxon>
    </lineage>
</organism>
<dbReference type="Gene3D" id="3.30.160.60">
    <property type="entry name" value="Classic Zinc Finger"/>
    <property type="match status" value="2"/>
</dbReference>
<evidence type="ECO:0000256" key="1">
    <source>
        <dbReference type="ARBA" id="ARBA00022723"/>
    </source>
</evidence>
<dbReference type="SUPFAM" id="SSF57667">
    <property type="entry name" value="beta-beta-alpha zinc fingers"/>
    <property type="match status" value="1"/>
</dbReference>
<keyword evidence="4" id="KW-0862">Zinc</keyword>
<dbReference type="PROSITE" id="PS50157">
    <property type="entry name" value="ZINC_FINGER_C2H2_2"/>
    <property type="match status" value="1"/>
</dbReference>
<reference evidence="8" key="1">
    <citation type="submission" date="2021-07" db="EMBL/GenBank/DDBJ databases">
        <authorList>
            <person name="Catto M.A."/>
            <person name="Jacobson A."/>
            <person name="Kennedy G."/>
            <person name="Labadie P."/>
            <person name="Hunt B.G."/>
            <person name="Srinivasan R."/>
        </authorList>
    </citation>
    <scope>NUCLEOTIDE SEQUENCE</scope>
    <source>
        <strain evidence="8">PL_HMW_Pooled</strain>
        <tissue evidence="8">Head</tissue>
    </source>
</reference>
<dbReference type="PANTHER" id="PTHR23057">
    <property type="entry name" value="JUXTAPOSED WITH ANOTHER ZINC FINGER PROTEIN 1"/>
    <property type="match status" value="1"/>
</dbReference>
<evidence type="ECO:0000256" key="6">
    <source>
        <dbReference type="SAM" id="MobiDB-lite"/>
    </source>
</evidence>
<feature type="compositionally biased region" description="Acidic residues" evidence="6">
    <location>
        <begin position="116"/>
        <end position="128"/>
    </location>
</feature>
<feature type="domain" description="C2H2-type" evidence="7">
    <location>
        <begin position="8"/>
        <end position="38"/>
    </location>
</feature>